<sequence length="63" mass="7514">MSKAKIERFIQVRKITQNIWVPWRRWFETAVLPEYPINSIKDLSIYAKLLNEMSPINAFDACE</sequence>
<dbReference type="Proteomes" id="UP001329151">
    <property type="component" value="Chromosome"/>
</dbReference>
<dbReference type="EMBL" id="AP028947">
    <property type="protein sequence ID" value="BET26505.1"/>
    <property type="molecule type" value="Genomic_DNA"/>
</dbReference>
<name>A0AA86J8G1_9BURK</name>
<organism evidence="1 2">
    <name type="scientific">Limnobacter thiooxidans</name>
    <dbReference type="NCBI Taxonomy" id="131080"/>
    <lineage>
        <taxon>Bacteria</taxon>
        <taxon>Pseudomonadati</taxon>
        <taxon>Pseudomonadota</taxon>
        <taxon>Betaproteobacteria</taxon>
        <taxon>Burkholderiales</taxon>
        <taxon>Burkholderiaceae</taxon>
        <taxon>Limnobacter</taxon>
    </lineage>
</organism>
<gene>
    <name evidence="1" type="ORF">RGQ30_20060</name>
</gene>
<evidence type="ECO:0000313" key="1">
    <source>
        <dbReference type="EMBL" id="BET26505.1"/>
    </source>
</evidence>
<reference evidence="1 2" key="1">
    <citation type="submission" date="2023-10" db="EMBL/GenBank/DDBJ databases">
        <title>Complete Genome Sequence of Limnobacter thiooxidans CS-K2T, Isolated from freshwater lake sediments in Bavaria, Germany.</title>
        <authorList>
            <person name="Naruki M."/>
            <person name="Watanabe A."/>
            <person name="Warashina T."/>
            <person name="Morita T."/>
            <person name="Arakawa K."/>
        </authorList>
    </citation>
    <scope>NUCLEOTIDE SEQUENCE [LARGE SCALE GENOMIC DNA]</scope>
    <source>
        <strain evidence="1 2">CS-K2</strain>
    </source>
</reference>
<keyword evidence="2" id="KW-1185">Reference proteome</keyword>
<dbReference type="AlphaFoldDB" id="A0AA86J8G1"/>
<protein>
    <submittedName>
        <fullName evidence="1">Uncharacterized protein</fullName>
    </submittedName>
</protein>
<accession>A0AA86J8G1</accession>
<dbReference type="KEGG" id="lto:RGQ30_20060"/>
<evidence type="ECO:0000313" key="2">
    <source>
        <dbReference type="Proteomes" id="UP001329151"/>
    </source>
</evidence>
<proteinExistence type="predicted"/>